<gene>
    <name evidence="1" type="ORF">BC739_004257</name>
</gene>
<protein>
    <submittedName>
        <fullName evidence="1">Uncharacterized protein</fullName>
    </submittedName>
</protein>
<evidence type="ECO:0000313" key="2">
    <source>
        <dbReference type="Proteomes" id="UP000517916"/>
    </source>
</evidence>
<sequence length="230" mass="25667">MGKLLTDYLDGHQVRVWTELTSMGTDLRGTDGWSEAVEVARATMRRVRTNVERLAELLPATGYRFTEPTDVFSPPPPDIAEQLTKLEGQVGPIPLALRCWYEEVGRVDLTGGHPDWELELTDALVVDAPIEFVLDDRADWESDRGTEWDRGTFTIDFAPDLRHKAGISGGPPYSLAVPNPGVDGLVLWEPHQTTFVNYLRTSFRFGGFPGWEGHTVPEVIRELAGKLLPI</sequence>
<evidence type="ECO:0000313" key="1">
    <source>
        <dbReference type="EMBL" id="MBA8927051.1"/>
    </source>
</evidence>
<comment type="caution">
    <text evidence="1">The sequence shown here is derived from an EMBL/GenBank/DDBJ whole genome shotgun (WGS) entry which is preliminary data.</text>
</comment>
<name>A0ABR6BK59_9PSEU</name>
<keyword evidence="2" id="KW-1185">Reference proteome</keyword>
<dbReference type="EMBL" id="JACJID010000003">
    <property type="protein sequence ID" value="MBA8927051.1"/>
    <property type="molecule type" value="Genomic_DNA"/>
</dbReference>
<organism evidence="1 2">
    <name type="scientific">Kutzneria viridogrisea</name>
    <dbReference type="NCBI Taxonomy" id="47990"/>
    <lineage>
        <taxon>Bacteria</taxon>
        <taxon>Bacillati</taxon>
        <taxon>Actinomycetota</taxon>
        <taxon>Actinomycetes</taxon>
        <taxon>Pseudonocardiales</taxon>
        <taxon>Pseudonocardiaceae</taxon>
        <taxon>Kutzneria</taxon>
    </lineage>
</organism>
<proteinExistence type="predicted"/>
<dbReference type="RefSeq" id="WP_148309428.1">
    <property type="nucleotide sequence ID" value="NZ_BAAABQ010000074.1"/>
</dbReference>
<accession>A0ABR6BK59</accession>
<dbReference type="Proteomes" id="UP000517916">
    <property type="component" value="Unassembled WGS sequence"/>
</dbReference>
<reference evidence="1 2" key="1">
    <citation type="submission" date="2020-08" db="EMBL/GenBank/DDBJ databases">
        <title>Genomic Encyclopedia of Archaeal and Bacterial Type Strains, Phase II (KMG-II): from individual species to whole genera.</title>
        <authorList>
            <person name="Goeker M."/>
        </authorList>
    </citation>
    <scope>NUCLEOTIDE SEQUENCE [LARGE SCALE GENOMIC DNA]</scope>
    <source>
        <strain evidence="1 2">DSM 43850</strain>
    </source>
</reference>